<dbReference type="Pfam" id="PF00512">
    <property type="entry name" value="HisKA"/>
    <property type="match status" value="1"/>
</dbReference>
<dbReference type="EMBL" id="BJNV01000022">
    <property type="protein sequence ID" value="GEC95523.1"/>
    <property type="molecule type" value="Genomic_DNA"/>
</dbReference>
<dbReference type="PANTHER" id="PTHR45339:SF3">
    <property type="entry name" value="HISTIDINE KINASE"/>
    <property type="match status" value="1"/>
</dbReference>
<evidence type="ECO:0000256" key="6">
    <source>
        <dbReference type="ARBA" id="ARBA00070152"/>
    </source>
</evidence>
<feature type="domain" description="PAS" evidence="11">
    <location>
        <begin position="260"/>
        <end position="307"/>
    </location>
</feature>
<dbReference type="Pfam" id="PF13426">
    <property type="entry name" value="PAS_9"/>
    <property type="match status" value="1"/>
</dbReference>
<dbReference type="SMART" id="SM00086">
    <property type="entry name" value="PAC"/>
    <property type="match status" value="2"/>
</dbReference>
<name>A0A4Y4CW87_ZOORA</name>
<dbReference type="Pfam" id="PF08448">
    <property type="entry name" value="PAS_4"/>
    <property type="match status" value="1"/>
</dbReference>
<dbReference type="PROSITE" id="PS50112">
    <property type="entry name" value="PAS"/>
    <property type="match status" value="2"/>
</dbReference>
<evidence type="ECO:0000313" key="13">
    <source>
        <dbReference type="EMBL" id="GEC95523.1"/>
    </source>
</evidence>
<evidence type="ECO:0000256" key="4">
    <source>
        <dbReference type="ARBA" id="ARBA00023012"/>
    </source>
</evidence>
<proteinExistence type="predicted"/>
<dbReference type="PROSITE" id="PS50113">
    <property type="entry name" value="PAC"/>
    <property type="match status" value="1"/>
</dbReference>
<dbReference type="SMART" id="SM00388">
    <property type="entry name" value="HisKA"/>
    <property type="match status" value="1"/>
</dbReference>
<evidence type="ECO:0000259" key="9">
    <source>
        <dbReference type="PROSITE" id="PS50109"/>
    </source>
</evidence>
<dbReference type="NCBIfam" id="TIGR00229">
    <property type="entry name" value="sensory_box"/>
    <property type="match status" value="2"/>
</dbReference>
<dbReference type="Pfam" id="PF00072">
    <property type="entry name" value="Response_reg"/>
    <property type="match status" value="1"/>
</dbReference>
<dbReference type="SUPFAM" id="SSF47384">
    <property type="entry name" value="Homodimeric domain of signal transducing histidine kinase"/>
    <property type="match status" value="1"/>
</dbReference>
<evidence type="ECO:0000256" key="7">
    <source>
        <dbReference type="PROSITE-ProRule" id="PRU00169"/>
    </source>
</evidence>
<evidence type="ECO:0000256" key="5">
    <source>
        <dbReference type="ARBA" id="ARBA00058004"/>
    </source>
</evidence>
<protein>
    <recommendedName>
        <fullName evidence="6">Virulence sensor protein BvgS</fullName>
        <ecNumber evidence="2">2.7.13.3</ecNumber>
    </recommendedName>
</protein>
<dbReference type="AlphaFoldDB" id="A0A4Y4CW87"/>
<dbReference type="InterPro" id="IPR005467">
    <property type="entry name" value="His_kinase_dom"/>
</dbReference>
<dbReference type="Gene3D" id="3.40.50.2300">
    <property type="match status" value="1"/>
</dbReference>
<organism evidence="13 14">
    <name type="scientific">Zoogloea ramigera</name>
    <dbReference type="NCBI Taxonomy" id="350"/>
    <lineage>
        <taxon>Bacteria</taxon>
        <taxon>Pseudomonadati</taxon>
        <taxon>Pseudomonadota</taxon>
        <taxon>Betaproteobacteria</taxon>
        <taxon>Rhodocyclales</taxon>
        <taxon>Zoogloeaceae</taxon>
        <taxon>Zoogloea</taxon>
    </lineage>
</organism>
<evidence type="ECO:0000259" key="10">
    <source>
        <dbReference type="PROSITE" id="PS50110"/>
    </source>
</evidence>
<dbReference type="SUPFAM" id="SSF55874">
    <property type="entry name" value="ATPase domain of HSP90 chaperone/DNA topoisomerase II/histidine kinase"/>
    <property type="match status" value="1"/>
</dbReference>
<feature type="modified residue" description="4-aspartylphosphate" evidence="7">
    <location>
        <position position="849"/>
    </location>
</feature>
<dbReference type="PRINTS" id="PR00344">
    <property type="entry name" value="BCTRLSENSOR"/>
</dbReference>
<dbReference type="SMART" id="SM00387">
    <property type="entry name" value="HATPase_c"/>
    <property type="match status" value="1"/>
</dbReference>
<feature type="transmembrane region" description="Helical" evidence="8">
    <location>
        <begin position="63"/>
        <end position="84"/>
    </location>
</feature>
<dbReference type="SMART" id="SM00091">
    <property type="entry name" value="PAS"/>
    <property type="match status" value="2"/>
</dbReference>
<comment type="function">
    <text evidence="5">Member of the two-component regulatory system BvgS/BvgA. Phosphorylates BvgA via a four-step phosphorelay in response to environmental signals.</text>
</comment>
<dbReference type="InterPro" id="IPR036097">
    <property type="entry name" value="HisK_dim/P_sf"/>
</dbReference>
<dbReference type="CDD" id="cd17546">
    <property type="entry name" value="REC_hyHK_CKI1_RcsC-like"/>
    <property type="match status" value="1"/>
</dbReference>
<feature type="transmembrane region" description="Helical" evidence="8">
    <location>
        <begin position="6"/>
        <end position="22"/>
    </location>
</feature>
<dbReference type="InterPro" id="IPR011006">
    <property type="entry name" value="CheY-like_superfamily"/>
</dbReference>
<evidence type="ECO:0000256" key="1">
    <source>
        <dbReference type="ARBA" id="ARBA00000085"/>
    </source>
</evidence>
<keyword evidence="3 7" id="KW-0597">Phosphoprotein</keyword>
<dbReference type="InterPro" id="IPR000014">
    <property type="entry name" value="PAS"/>
</dbReference>
<dbReference type="InterPro" id="IPR004358">
    <property type="entry name" value="Sig_transdc_His_kin-like_C"/>
</dbReference>
<evidence type="ECO:0000259" key="11">
    <source>
        <dbReference type="PROSITE" id="PS50112"/>
    </source>
</evidence>
<gene>
    <name evidence="13" type="ORF">ZRA01_15960</name>
</gene>
<dbReference type="InterPro" id="IPR001610">
    <property type="entry name" value="PAC"/>
</dbReference>
<dbReference type="CDD" id="cd00082">
    <property type="entry name" value="HisKA"/>
    <property type="match status" value="1"/>
</dbReference>
<comment type="caution">
    <text evidence="13">The sequence shown here is derived from an EMBL/GenBank/DDBJ whole genome shotgun (WGS) entry which is preliminary data.</text>
</comment>
<dbReference type="FunFam" id="3.30.565.10:FF:000010">
    <property type="entry name" value="Sensor histidine kinase RcsC"/>
    <property type="match status" value="1"/>
</dbReference>
<dbReference type="InterPro" id="IPR001789">
    <property type="entry name" value="Sig_transdc_resp-reg_receiver"/>
</dbReference>
<evidence type="ECO:0000256" key="2">
    <source>
        <dbReference type="ARBA" id="ARBA00012438"/>
    </source>
</evidence>
<reference evidence="13 14" key="1">
    <citation type="submission" date="2019-06" db="EMBL/GenBank/DDBJ databases">
        <title>Whole genome shotgun sequence of Zoogloea ramigera NBRC 15342.</title>
        <authorList>
            <person name="Hosoyama A."/>
            <person name="Uohara A."/>
            <person name="Ohji S."/>
            <person name="Ichikawa N."/>
        </authorList>
    </citation>
    <scope>NUCLEOTIDE SEQUENCE [LARGE SCALE GENOMIC DNA]</scope>
    <source>
        <strain evidence="13 14">NBRC 15342</strain>
    </source>
</reference>
<dbReference type="InterPro" id="IPR035965">
    <property type="entry name" value="PAS-like_dom_sf"/>
</dbReference>
<evidence type="ECO:0000256" key="3">
    <source>
        <dbReference type="ARBA" id="ARBA00022553"/>
    </source>
</evidence>
<dbReference type="Gene3D" id="3.30.565.10">
    <property type="entry name" value="Histidine kinase-like ATPase, C-terminal domain"/>
    <property type="match status" value="1"/>
</dbReference>
<feature type="transmembrane region" description="Helical" evidence="8">
    <location>
        <begin position="34"/>
        <end position="51"/>
    </location>
</feature>
<dbReference type="Proteomes" id="UP000318422">
    <property type="component" value="Unassembled WGS sequence"/>
</dbReference>
<dbReference type="SUPFAM" id="SSF52172">
    <property type="entry name" value="CheY-like"/>
    <property type="match status" value="1"/>
</dbReference>
<evidence type="ECO:0000313" key="14">
    <source>
        <dbReference type="Proteomes" id="UP000318422"/>
    </source>
</evidence>
<dbReference type="OrthoDB" id="5519028at2"/>
<comment type="catalytic activity">
    <reaction evidence="1">
        <text>ATP + protein L-histidine = ADP + protein N-phospho-L-histidine.</text>
        <dbReference type="EC" id="2.7.13.3"/>
    </reaction>
</comment>
<dbReference type="SMART" id="SM00448">
    <property type="entry name" value="REC"/>
    <property type="match status" value="1"/>
</dbReference>
<feature type="domain" description="Histidine kinase" evidence="9">
    <location>
        <begin position="552"/>
        <end position="772"/>
    </location>
</feature>
<dbReference type="SUPFAM" id="SSF55785">
    <property type="entry name" value="PYP-like sensor domain (PAS domain)"/>
    <property type="match status" value="2"/>
</dbReference>
<feature type="transmembrane region" description="Helical" evidence="8">
    <location>
        <begin position="96"/>
        <end position="116"/>
    </location>
</feature>
<evidence type="ECO:0000256" key="8">
    <source>
        <dbReference type="SAM" id="Phobius"/>
    </source>
</evidence>
<feature type="transmembrane region" description="Helical" evidence="8">
    <location>
        <begin position="166"/>
        <end position="187"/>
    </location>
</feature>
<dbReference type="CDD" id="cd00130">
    <property type="entry name" value="PAS"/>
    <property type="match status" value="2"/>
</dbReference>
<keyword evidence="8" id="KW-0812">Transmembrane</keyword>
<keyword evidence="8" id="KW-0472">Membrane</keyword>
<evidence type="ECO:0000259" key="12">
    <source>
        <dbReference type="PROSITE" id="PS50113"/>
    </source>
</evidence>
<dbReference type="PANTHER" id="PTHR45339">
    <property type="entry name" value="HYBRID SIGNAL TRANSDUCTION HISTIDINE KINASE J"/>
    <property type="match status" value="1"/>
</dbReference>
<dbReference type="InterPro" id="IPR003661">
    <property type="entry name" value="HisK_dim/P_dom"/>
</dbReference>
<feature type="transmembrane region" description="Helical" evidence="8">
    <location>
        <begin position="128"/>
        <end position="146"/>
    </location>
</feature>
<dbReference type="PROSITE" id="PS50110">
    <property type="entry name" value="RESPONSE_REGULATORY"/>
    <property type="match status" value="1"/>
</dbReference>
<dbReference type="InterPro" id="IPR003594">
    <property type="entry name" value="HATPase_dom"/>
</dbReference>
<dbReference type="InterPro" id="IPR013656">
    <property type="entry name" value="PAS_4"/>
</dbReference>
<accession>A0A4Y4CW87</accession>
<keyword evidence="4" id="KW-0902">Two-component regulatory system</keyword>
<dbReference type="EC" id="2.7.13.3" evidence="2"/>
<sequence>MDIVYFIYGLAFLVLGVVIVIWPKAGSRFAFARLSLWLAGFAFVHGTLEWMDLWRVVRGDNPTLAAARPLTLLASYVLLFEFGRRTLSAARPGPQLSGWVHGLLLGGVAAGTLAHAAPLDSLAIWTRYLYGFPAALLSAIGLQAYIGRRIRSELSGHEFPAVRRNCLLACAALTAYGVLGGLIVPQAPWAPAAWLNQEGFLAAVGVPVQIFRAGCAVMIAFSMARVLQIFHLEQQQHLAQTLRQTAAALEEAGRLGRHNRLLLESVAEGVFGLDTEGRTTFINPVALALLGYQAAELIGQPAHALIHHSWPDGRPYPAGSCPTHQTLLDGQPRHVAHEYFCRKDGSTFPVSYHTAQVQEQGRVIGVVVVFEDISERVRLDAELDAYRHQLEQLVAERTAQLTEAEAYSRLILESSASGLYGMDAEGRFTFINQVASDLLGHAHGSLIGKKVHVSVHHHRADGTHFPVEDCPMLAALVRGESVHNDDDLFWCADGSPLPVATATRPMHRDGQIIGAVVSFTDIRQRKATDEARRQALLEAERLVRIKSEFLANMSHEIRTPLNAIIGMTHLIRRAGVPDKQAARLQRIEVAGLHLLEIINTILDLSKIEAGKFVLADGPVKLEAVAANVCSILTERARAQHVELITTLSPVPPHLQGDALRLQQALLNLTGNAVKFTENGRVCIRIRACEESQESALIHFEVEDNGIGIPAEQLPRLFTAFEQVDGSATRQHGGTGLGLAITRKLAELMGGEAGASSTPGVGSRFWFTARLRKGPPETDHPYANGHSPVEAALVARHAQRRLLLVEDEPINREVALDVLGECFQNVDIACDGVEAVALAARQPYDLILMDIQMPHLDGLEATRQIRALPGSARPTIIAMTANAFAEDRARCTAAGMDDFIAKPFTADLLFTTLLRWLSQRDKPDDASAP</sequence>
<dbReference type="GO" id="GO:0000155">
    <property type="term" value="F:phosphorelay sensor kinase activity"/>
    <property type="evidence" value="ECO:0007669"/>
    <property type="project" value="InterPro"/>
</dbReference>
<feature type="domain" description="PAS" evidence="11">
    <location>
        <begin position="404"/>
        <end position="449"/>
    </location>
</feature>
<dbReference type="InterPro" id="IPR036890">
    <property type="entry name" value="HATPase_C_sf"/>
</dbReference>
<feature type="domain" description="Response regulatory" evidence="10">
    <location>
        <begin position="800"/>
        <end position="916"/>
    </location>
</feature>
<dbReference type="InterPro" id="IPR000700">
    <property type="entry name" value="PAS-assoc_C"/>
</dbReference>
<feature type="domain" description="PAC" evidence="12">
    <location>
        <begin position="333"/>
        <end position="385"/>
    </location>
</feature>
<dbReference type="PROSITE" id="PS50109">
    <property type="entry name" value="HIS_KIN"/>
    <property type="match status" value="1"/>
</dbReference>
<keyword evidence="14" id="KW-1185">Reference proteome</keyword>
<dbReference type="CDD" id="cd16922">
    <property type="entry name" value="HATPase_EvgS-ArcB-TorS-like"/>
    <property type="match status" value="1"/>
</dbReference>
<dbReference type="RefSeq" id="WP_141351085.1">
    <property type="nucleotide sequence ID" value="NZ_BJNV01000022.1"/>
</dbReference>
<dbReference type="Gene3D" id="3.30.450.20">
    <property type="entry name" value="PAS domain"/>
    <property type="match status" value="2"/>
</dbReference>
<keyword evidence="8" id="KW-1133">Transmembrane helix</keyword>
<dbReference type="Gene3D" id="1.10.287.130">
    <property type="match status" value="1"/>
</dbReference>
<dbReference type="Pfam" id="PF02518">
    <property type="entry name" value="HATPase_c"/>
    <property type="match status" value="1"/>
</dbReference>